<dbReference type="PANTHER" id="PTHR12826:SF15">
    <property type="entry name" value="RIBONUCLEASE Y"/>
    <property type="match status" value="1"/>
</dbReference>
<dbReference type="NCBIfam" id="TIGR03319">
    <property type="entry name" value="RNase_Y"/>
    <property type="match status" value="1"/>
</dbReference>
<dbReference type="SMART" id="SM00471">
    <property type="entry name" value="HDc"/>
    <property type="match status" value="1"/>
</dbReference>
<dbReference type="GO" id="GO:0005886">
    <property type="term" value="C:plasma membrane"/>
    <property type="evidence" value="ECO:0007669"/>
    <property type="project" value="UniProtKB-UniRule"/>
</dbReference>
<dbReference type="PANTHER" id="PTHR12826">
    <property type="entry name" value="RIBONUCLEASE Y"/>
    <property type="match status" value="1"/>
</dbReference>
<accession>A0A2H0BWP5</accession>
<name>A0A2H0BWP5_9BACT</name>
<evidence type="ECO:0000259" key="8">
    <source>
        <dbReference type="PROSITE" id="PS51831"/>
    </source>
</evidence>
<dbReference type="EC" id="3.1.-.-" evidence="5 6"/>
<proteinExistence type="inferred from homology"/>
<evidence type="ECO:0000256" key="7">
    <source>
        <dbReference type="SAM" id="Coils"/>
    </source>
</evidence>
<comment type="function">
    <text evidence="5">Endoribonuclease that initiates mRNA decay.</text>
</comment>
<dbReference type="Gene3D" id="3.30.1370.10">
    <property type="entry name" value="K Homology domain, type 1"/>
    <property type="match status" value="1"/>
</dbReference>
<dbReference type="SUPFAM" id="SSF54791">
    <property type="entry name" value="Eukaryotic type KH-domain (KH-domain type I)"/>
    <property type="match status" value="1"/>
</dbReference>
<dbReference type="GO" id="GO:0006402">
    <property type="term" value="P:mRNA catabolic process"/>
    <property type="evidence" value="ECO:0007669"/>
    <property type="project" value="UniProtKB-UniRule"/>
</dbReference>
<feature type="domain" description="HD" evidence="8">
    <location>
        <begin position="207"/>
        <end position="299"/>
    </location>
</feature>
<evidence type="ECO:0000256" key="3">
    <source>
        <dbReference type="ARBA" id="ARBA00022801"/>
    </source>
</evidence>
<dbReference type="GO" id="GO:0003723">
    <property type="term" value="F:RNA binding"/>
    <property type="evidence" value="ECO:0007669"/>
    <property type="project" value="UniProtKB-UniRule"/>
</dbReference>
<dbReference type="InterPro" id="IPR004087">
    <property type="entry name" value="KH_dom"/>
</dbReference>
<comment type="caution">
    <text evidence="9">The sequence shown here is derived from an EMBL/GenBank/DDBJ whole genome shotgun (WGS) entry which is preliminary data.</text>
</comment>
<evidence type="ECO:0000256" key="6">
    <source>
        <dbReference type="NCBIfam" id="TIGR03319"/>
    </source>
</evidence>
<dbReference type="InterPro" id="IPR036612">
    <property type="entry name" value="KH_dom_type_1_sf"/>
</dbReference>
<dbReference type="Gene3D" id="1.10.3210.10">
    <property type="entry name" value="Hypothetical protein af1432"/>
    <property type="match status" value="1"/>
</dbReference>
<evidence type="ECO:0000256" key="4">
    <source>
        <dbReference type="ARBA" id="ARBA00022884"/>
    </source>
</evidence>
<dbReference type="PROSITE" id="PS51831">
    <property type="entry name" value="HD"/>
    <property type="match status" value="1"/>
</dbReference>
<organism evidence="9 10">
    <name type="scientific">Candidatus Roizmanbacteria bacterium CG22_combo_CG10-13_8_21_14_all_38_20</name>
    <dbReference type="NCBI Taxonomy" id="1974862"/>
    <lineage>
        <taxon>Bacteria</taxon>
        <taxon>Candidatus Roizmaniibacteriota</taxon>
    </lineage>
</organism>
<dbReference type="HAMAP" id="MF_00335">
    <property type="entry name" value="RNase_Y"/>
    <property type="match status" value="1"/>
</dbReference>
<keyword evidence="1 5" id="KW-0540">Nuclease</keyword>
<dbReference type="InterPro" id="IPR006675">
    <property type="entry name" value="HDIG_dom"/>
</dbReference>
<evidence type="ECO:0000256" key="1">
    <source>
        <dbReference type="ARBA" id="ARBA00022722"/>
    </source>
</evidence>
<dbReference type="CDD" id="cd00077">
    <property type="entry name" value="HDc"/>
    <property type="match status" value="1"/>
</dbReference>
<evidence type="ECO:0000256" key="5">
    <source>
        <dbReference type="HAMAP-Rule" id="MF_00335"/>
    </source>
</evidence>
<dbReference type="AlphaFoldDB" id="A0A2H0BWP5"/>
<gene>
    <name evidence="5 9" type="primary">rny</name>
    <name evidence="9" type="ORF">COW99_00305</name>
</gene>
<dbReference type="EMBL" id="PCTA01000003">
    <property type="protein sequence ID" value="PIP62113.1"/>
    <property type="molecule type" value="Genomic_DNA"/>
</dbReference>
<dbReference type="SMART" id="SM00322">
    <property type="entry name" value="KH"/>
    <property type="match status" value="1"/>
</dbReference>
<evidence type="ECO:0000256" key="2">
    <source>
        <dbReference type="ARBA" id="ARBA00022759"/>
    </source>
</evidence>
<dbReference type="InterPro" id="IPR022711">
    <property type="entry name" value="RNase_Y_N"/>
</dbReference>
<dbReference type="InterPro" id="IPR017705">
    <property type="entry name" value="Ribonuclease_Y"/>
</dbReference>
<dbReference type="Pfam" id="PF12072">
    <property type="entry name" value="RNase_Y_N"/>
    <property type="match status" value="1"/>
</dbReference>
<feature type="coiled-coil region" evidence="7">
    <location>
        <begin position="33"/>
        <end position="60"/>
    </location>
</feature>
<dbReference type="InterPro" id="IPR003607">
    <property type="entry name" value="HD/PDEase_dom"/>
</dbReference>
<protein>
    <recommendedName>
        <fullName evidence="5 6">Ribonuclease Y</fullName>
        <shortName evidence="5">RNase Y</shortName>
        <ecNumber evidence="5 6">3.1.-.-</ecNumber>
    </recommendedName>
</protein>
<keyword evidence="7" id="KW-0175">Coiled coil</keyword>
<keyword evidence="4 5" id="KW-0694">RNA-binding</keyword>
<dbReference type="InterPro" id="IPR006674">
    <property type="entry name" value="HD_domain"/>
</dbReference>
<sequence length="390" mass="43536">MSDSINKIRDELIGKLEKSAGMSRNDAKQELLNQIKHSEAEEIAREIKAVEEKVKVEADKRAREIVADAIKHGATDWVSEFTVSTIQIQDDSVKARIIGKEGRNIRAFERVTNVDVNLDEEGLITLSSFDPVRREIARVALEDLIKDGRIQPARIEEIYEQTKESIEKLMFEAGEKLCHGVGVFSMPKELIAMLGRFKYRFSYGQNMIKHTLEETKIGIALAEELRADVDIVRLGCLLHDIGKIVSEDEGTHVDKGVKLLKKYNMPEAVIGCVAAHHEDIPFPSLSAVLVYVADAVSGARPGARHEDYGDYLKRLTKLEDIAKRHTGVSDAYAVSAGRDLRVVVDPGELSDAEATVLARDIKKEVEETMVYPGQVKIIVIRELRAIEIAQ</sequence>
<dbReference type="GO" id="GO:0004521">
    <property type="term" value="F:RNA endonuclease activity"/>
    <property type="evidence" value="ECO:0007669"/>
    <property type="project" value="UniProtKB-UniRule"/>
</dbReference>
<dbReference type="InterPro" id="IPR004088">
    <property type="entry name" value="KH_dom_type_1"/>
</dbReference>
<keyword evidence="2 5" id="KW-0255">Endonuclease</keyword>
<evidence type="ECO:0000313" key="10">
    <source>
        <dbReference type="Proteomes" id="UP000231246"/>
    </source>
</evidence>
<dbReference type="Pfam" id="PF01966">
    <property type="entry name" value="HD"/>
    <property type="match status" value="1"/>
</dbReference>
<reference evidence="9 10" key="1">
    <citation type="submission" date="2017-09" db="EMBL/GenBank/DDBJ databases">
        <title>Depth-based differentiation of microbial function through sediment-hosted aquifers and enrichment of novel symbionts in the deep terrestrial subsurface.</title>
        <authorList>
            <person name="Probst A.J."/>
            <person name="Ladd B."/>
            <person name="Jarett J.K."/>
            <person name="Geller-Mcgrath D.E."/>
            <person name="Sieber C.M."/>
            <person name="Emerson J.B."/>
            <person name="Anantharaman K."/>
            <person name="Thomas B.C."/>
            <person name="Malmstrom R."/>
            <person name="Stieglmeier M."/>
            <person name="Klingl A."/>
            <person name="Woyke T."/>
            <person name="Ryan C.M."/>
            <person name="Banfield J.F."/>
        </authorList>
    </citation>
    <scope>NUCLEOTIDE SEQUENCE [LARGE SCALE GENOMIC DNA]</scope>
    <source>
        <strain evidence="9">CG22_combo_CG10-13_8_21_14_all_38_20</strain>
    </source>
</reference>
<keyword evidence="3 5" id="KW-0378">Hydrolase</keyword>
<dbReference type="GO" id="GO:0016787">
    <property type="term" value="F:hydrolase activity"/>
    <property type="evidence" value="ECO:0007669"/>
    <property type="project" value="UniProtKB-KW"/>
</dbReference>
<dbReference type="SUPFAM" id="SSF109604">
    <property type="entry name" value="HD-domain/PDEase-like"/>
    <property type="match status" value="1"/>
</dbReference>
<evidence type="ECO:0000313" key="9">
    <source>
        <dbReference type="EMBL" id="PIP62113.1"/>
    </source>
</evidence>
<comment type="similarity">
    <text evidence="5">Belongs to the RNase Y family.</text>
</comment>
<dbReference type="Pfam" id="PF00013">
    <property type="entry name" value="KH_1"/>
    <property type="match status" value="1"/>
</dbReference>
<dbReference type="Proteomes" id="UP000231246">
    <property type="component" value="Unassembled WGS sequence"/>
</dbReference>
<dbReference type="CDD" id="cd22431">
    <property type="entry name" value="KH-I_RNaseY"/>
    <property type="match status" value="1"/>
</dbReference>
<dbReference type="NCBIfam" id="TIGR00277">
    <property type="entry name" value="HDIG"/>
    <property type="match status" value="1"/>
</dbReference>
<dbReference type="PROSITE" id="PS50084">
    <property type="entry name" value="KH_TYPE_1"/>
    <property type="match status" value="1"/>
</dbReference>